<accession>A0A0I9S8A9</accession>
<feature type="transmembrane region" description="Helical" evidence="6">
    <location>
        <begin position="267"/>
        <end position="292"/>
    </location>
</feature>
<name>A0A0I9S8A9_BACFG</name>
<dbReference type="InterPro" id="IPR003838">
    <property type="entry name" value="ABC3_permease_C"/>
</dbReference>
<organism evidence="9">
    <name type="scientific">Bacteroides fragilis</name>
    <dbReference type="NCBI Taxonomy" id="817"/>
    <lineage>
        <taxon>Bacteria</taxon>
        <taxon>Pseudomonadati</taxon>
        <taxon>Bacteroidota</taxon>
        <taxon>Bacteroidia</taxon>
        <taxon>Bacteroidales</taxon>
        <taxon>Bacteroidaceae</taxon>
        <taxon>Bacteroides</taxon>
    </lineage>
</organism>
<dbReference type="EMBL" id="JAPUAC010000021">
    <property type="protein sequence ID" value="MCZ2656411.1"/>
    <property type="molecule type" value="Genomic_DNA"/>
</dbReference>
<protein>
    <submittedName>
        <fullName evidence="9">ABC transporter permease</fullName>
    </submittedName>
</protein>
<feature type="transmembrane region" description="Helical" evidence="6">
    <location>
        <begin position="21"/>
        <end position="43"/>
    </location>
</feature>
<dbReference type="AlphaFoldDB" id="A0A0I9S8A9"/>
<evidence type="ECO:0000313" key="10">
    <source>
        <dbReference type="EMBL" id="MCZ2656411.1"/>
    </source>
</evidence>
<dbReference type="Pfam" id="PF02687">
    <property type="entry name" value="FtsX"/>
    <property type="match status" value="2"/>
</dbReference>
<keyword evidence="3 6" id="KW-0812">Transmembrane</keyword>
<feature type="domain" description="ABC3 transporter permease C-terminal" evidence="7">
    <location>
        <begin position="273"/>
        <end position="385"/>
    </location>
</feature>
<dbReference type="GO" id="GO:0022857">
    <property type="term" value="F:transmembrane transporter activity"/>
    <property type="evidence" value="ECO:0007669"/>
    <property type="project" value="TreeGrafter"/>
</dbReference>
<evidence type="ECO:0000256" key="4">
    <source>
        <dbReference type="ARBA" id="ARBA00022989"/>
    </source>
</evidence>
<feature type="domain" description="ABC3 transporter permease C-terminal" evidence="7">
    <location>
        <begin position="662"/>
        <end position="775"/>
    </location>
</feature>
<evidence type="ECO:0000313" key="9">
    <source>
        <dbReference type="EMBL" id="KFX74062.1"/>
    </source>
</evidence>
<keyword evidence="2" id="KW-1003">Cell membrane</keyword>
<evidence type="ECO:0000256" key="2">
    <source>
        <dbReference type="ARBA" id="ARBA00022475"/>
    </source>
</evidence>
<dbReference type="InterPro" id="IPR050250">
    <property type="entry name" value="Macrolide_Exporter_MacB"/>
</dbReference>
<dbReference type="PANTHER" id="PTHR30572:SF18">
    <property type="entry name" value="ABC-TYPE MACROLIDE FAMILY EXPORT SYSTEM PERMEASE COMPONENT 2"/>
    <property type="match status" value="1"/>
</dbReference>
<evidence type="ECO:0000256" key="3">
    <source>
        <dbReference type="ARBA" id="ARBA00022692"/>
    </source>
</evidence>
<dbReference type="PATRIC" id="fig|817.53.peg.2909"/>
<feature type="transmembrane region" description="Helical" evidence="6">
    <location>
        <begin position="402"/>
        <end position="426"/>
    </location>
</feature>
<dbReference type="RefSeq" id="WP_044300845.1">
    <property type="nucleotide sequence ID" value="NZ_CAEUHN010000012.1"/>
</dbReference>
<comment type="subcellular location">
    <subcellularLocation>
        <location evidence="1">Cell membrane</location>
        <topology evidence="1">Multi-pass membrane protein</topology>
    </subcellularLocation>
</comment>
<dbReference type="GO" id="GO:0005886">
    <property type="term" value="C:plasma membrane"/>
    <property type="evidence" value="ECO:0007669"/>
    <property type="project" value="UniProtKB-SubCell"/>
</dbReference>
<reference evidence="10" key="3">
    <citation type="submission" date="2022-12" db="EMBL/GenBank/DDBJ databases">
        <title>Development of a Multilocus Sequence Typing Scheme for Bacteroides fragilis Based on Whole Genome Sequencing Data and Clinical Application.</title>
        <authorList>
            <person name="Nielsen F.D."/>
            <person name="Justesen U.S."/>
        </authorList>
    </citation>
    <scope>NUCLEOTIDE SEQUENCE</scope>
    <source>
        <strain evidence="10">BF_BC_ODE_DK_2015_2</strain>
    </source>
</reference>
<keyword evidence="5 6" id="KW-0472">Membrane</keyword>
<reference evidence="9" key="1">
    <citation type="book" date="2014" name="THE 24TH EUROPEAN CONGRESS OF CLINICAL MICROBIOLOGY AND INFECTIOUS DISEASES" publisher="ECCMID 2014" city="Barcelona, Spain">
        <title>Identification of resistance genes in three multidrug-resistant Bacteroides fragilis isolates by whole genome sequencing.</title>
        <editorList>
            <person name="Unknown"/>
            <person name="A."/>
        </editorList>
        <authorList>
            <person name="Sydenham T.V."/>
            <person name="Hasman H."/>
            <person name="Wang M."/>
            <person name="Soki J."/>
            <person name="Nagy E."/>
            <person name="Justesen U.S."/>
        </authorList>
    </citation>
    <scope>NUCLEOTIDE SEQUENCE</scope>
    <source>
        <strain evidence="9">DCMOUH0018B</strain>
    </source>
</reference>
<gene>
    <name evidence="9" type="ORF">EE52_0214080</name>
    <name evidence="10" type="ORF">O1422_19885</name>
</gene>
<feature type="transmembrane region" description="Helical" evidence="6">
    <location>
        <begin position="360"/>
        <end position="382"/>
    </location>
</feature>
<evidence type="ECO:0000256" key="5">
    <source>
        <dbReference type="ARBA" id="ARBA00023136"/>
    </source>
</evidence>
<feature type="domain" description="MacB-like periplasmic core" evidence="8">
    <location>
        <begin position="483"/>
        <end position="615"/>
    </location>
</feature>
<evidence type="ECO:0000259" key="8">
    <source>
        <dbReference type="Pfam" id="PF12704"/>
    </source>
</evidence>
<dbReference type="EMBL" id="JMZZ02000154">
    <property type="protein sequence ID" value="KFX74062.1"/>
    <property type="molecule type" value="Genomic_DNA"/>
</dbReference>
<evidence type="ECO:0000259" key="7">
    <source>
        <dbReference type="Pfam" id="PF02687"/>
    </source>
</evidence>
<reference evidence="9" key="2">
    <citation type="submission" date="2014-07" db="EMBL/GenBank/DDBJ databases">
        <title>Genetics and epidemiology of antimicrobial resistance in B. fragilis group.</title>
        <authorList>
            <person name="Sydenham T.V."/>
            <person name="Hasman H."/>
            <person name="Kemp M."/>
            <person name="Justesen U.S."/>
        </authorList>
    </citation>
    <scope>NUCLEOTIDE SEQUENCE [LARGE SCALE GENOMIC DNA]</scope>
    <source>
        <strain evidence="9">DCMOUH0018B</strain>
    </source>
</reference>
<evidence type="ECO:0000256" key="1">
    <source>
        <dbReference type="ARBA" id="ARBA00004651"/>
    </source>
</evidence>
<sequence>MIRHYFKIAFRNLQKYKTQSIISVIGLAVGITCFTLATLWIRYEMTYDTFHRKADNIYMVRAQLKSATGVLSNSLPYPAIEYLKKNLPEIEDICGISPMKRKLQFNDRSENLLTVEVDSAFINMFDVRLLKGNVNFLKERGKEIAITESLAKSWFGEEDPLGKEVELGGRLCRICAVVSDWSQHSNLAYSILLPIRHYPDWLSETEQIFIRIRSNTDIESFQKRVSAINLSKQEKESSLGQLTITPITSLRYSDYLNRDEIVISFNYIRYFAIAGALVILCSLFNYLTLFISRLRMRGREMGLRKVCGATDRSLFALFSIEYLLVLIAGSATGMVLIELCLSRFIELAQISETTSLYSEAMIYIIAVIILSFIISQIPLYYFRKRTLQNNIQNKKETAQRGIFRKSGLVMQLIISLGFIFCTAVMMKQLYYLKNTDLGMERHNLANVAIWMKGGDINEWNTKIASLPMVTETLPPHYFPIIPTGPMMYTEINGWDGQNKTNDETYSVGIMPSGEDFFKYYGLHLSEGEWLSDKSITNDVIINETAALKFEWKSAVGKKFYSEYDGQKTFYHVIGVVKDFSHLPPTVAPQPLAFVRAEEQQYLWGRASILFKFKEGSWKACLDTIQKMQNEDFPSSFMRLYNEEEEYNKYLRSEDALMTLLGIVSLVCVIISIFGIFSQVTLSCEQRRKEIAIRKVNGATIKNILQMFFKEYFILLFIAAIIAFPISHIIMQTWIESYIRQTTIPGWMYVAIFIGIAGVIVISIFSRVWSAARQNPAEVVKTE</sequence>
<dbReference type="Proteomes" id="UP001075704">
    <property type="component" value="Unassembled WGS sequence"/>
</dbReference>
<proteinExistence type="predicted"/>
<feature type="transmembrane region" description="Helical" evidence="6">
    <location>
        <begin position="711"/>
        <end position="734"/>
    </location>
</feature>
<dbReference type="Pfam" id="PF12704">
    <property type="entry name" value="MacB_PCD"/>
    <property type="match status" value="2"/>
</dbReference>
<comment type="caution">
    <text evidence="9">The sequence shown here is derived from an EMBL/GenBank/DDBJ whole genome shotgun (WGS) entry which is preliminary data.</text>
</comment>
<feature type="transmembrane region" description="Helical" evidence="6">
    <location>
        <begin position="655"/>
        <end position="677"/>
    </location>
</feature>
<dbReference type="InterPro" id="IPR025857">
    <property type="entry name" value="MacB_PCD"/>
</dbReference>
<evidence type="ECO:0000256" key="6">
    <source>
        <dbReference type="SAM" id="Phobius"/>
    </source>
</evidence>
<feature type="transmembrane region" description="Helical" evidence="6">
    <location>
        <begin position="746"/>
        <end position="764"/>
    </location>
</feature>
<dbReference type="PANTHER" id="PTHR30572">
    <property type="entry name" value="MEMBRANE COMPONENT OF TRANSPORTER-RELATED"/>
    <property type="match status" value="1"/>
</dbReference>
<keyword evidence="4 6" id="KW-1133">Transmembrane helix</keyword>
<feature type="domain" description="MacB-like periplasmic core" evidence="8">
    <location>
        <begin position="20"/>
        <end position="227"/>
    </location>
</feature>
<feature type="transmembrane region" description="Helical" evidence="6">
    <location>
        <begin position="313"/>
        <end position="337"/>
    </location>
</feature>